<organism evidence="3 4">
    <name type="scientific">Mya arenaria</name>
    <name type="common">Soft-shell clam</name>
    <dbReference type="NCBI Taxonomy" id="6604"/>
    <lineage>
        <taxon>Eukaryota</taxon>
        <taxon>Metazoa</taxon>
        <taxon>Spiralia</taxon>
        <taxon>Lophotrochozoa</taxon>
        <taxon>Mollusca</taxon>
        <taxon>Bivalvia</taxon>
        <taxon>Autobranchia</taxon>
        <taxon>Heteroconchia</taxon>
        <taxon>Euheterodonta</taxon>
        <taxon>Imparidentia</taxon>
        <taxon>Neoheterodontei</taxon>
        <taxon>Myida</taxon>
        <taxon>Myoidea</taxon>
        <taxon>Myidae</taxon>
        <taxon>Mya</taxon>
    </lineage>
</organism>
<dbReference type="InterPro" id="IPR016186">
    <property type="entry name" value="C-type_lectin-like/link_sf"/>
</dbReference>
<evidence type="ECO:0000256" key="1">
    <source>
        <dbReference type="ARBA" id="ARBA00023157"/>
    </source>
</evidence>
<dbReference type="Pfam" id="PF00059">
    <property type="entry name" value="Lectin_C"/>
    <property type="match status" value="2"/>
</dbReference>
<feature type="domain" description="C-type lectin" evidence="2">
    <location>
        <begin position="14"/>
        <end position="112"/>
    </location>
</feature>
<sequence length="299" mass="33827">MHYAASEHGTIFSVGDKCYELVPTLRSWFDAENDCRHKGGHLAHIGDSSHQQAINNVVQQYHGDHGVWIGLHDLQHEEHFQWTSDCVGLGVHQYHGRWEDLTCGQKIAYICEFGAVIPTTTSTHIVNTPPSNVLEGNSRLCPYTVQQYASHYNTLLVQHGRSCYELLHNKVTWSHGESLCVKAGGHLVHINTAQEQAYIQALMMKYNPNYAVWIGLHDKNVEGQFQWTAGDPVTYTNWISNHTDNFVSHNLEDCIALIPYRGGVWDDIPCGNSYYNPFQGVHDGGETHITLCEYGKYFV</sequence>
<dbReference type="InterPro" id="IPR016187">
    <property type="entry name" value="CTDL_fold"/>
</dbReference>
<dbReference type="Gene3D" id="3.10.100.10">
    <property type="entry name" value="Mannose-Binding Protein A, subunit A"/>
    <property type="match status" value="2"/>
</dbReference>
<dbReference type="CDD" id="cd00037">
    <property type="entry name" value="CLECT"/>
    <property type="match status" value="2"/>
</dbReference>
<evidence type="ECO:0000313" key="3">
    <source>
        <dbReference type="EMBL" id="WAR15593.1"/>
    </source>
</evidence>
<dbReference type="InterPro" id="IPR050111">
    <property type="entry name" value="C-type_lectin/snaclec_domain"/>
</dbReference>
<keyword evidence="1" id="KW-1015">Disulfide bond</keyword>
<dbReference type="InterPro" id="IPR001304">
    <property type="entry name" value="C-type_lectin-like"/>
</dbReference>
<gene>
    <name evidence="3" type="ORF">MAR_005698</name>
</gene>
<dbReference type="PROSITE" id="PS50041">
    <property type="entry name" value="C_TYPE_LECTIN_2"/>
    <property type="match status" value="2"/>
</dbReference>
<dbReference type="EMBL" id="CP111020">
    <property type="protein sequence ID" value="WAR15593.1"/>
    <property type="molecule type" value="Genomic_DNA"/>
</dbReference>
<evidence type="ECO:0000259" key="2">
    <source>
        <dbReference type="PROSITE" id="PS50041"/>
    </source>
</evidence>
<accession>A0ABY7F4F7</accession>
<reference evidence="3" key="1">
    <citation type="submission" date="2022-11" db="EMBL/GenBank/DDBJ databases">
        <title>Centuries of genome instability and evolution in soft-shell clam transmissible cancer (bioRxiv).</title>
        <authorList>
            <person name="Hart S.F.M."/>
            <person name="Yonemitsu M.A."/>
            <person name="Giersch R.M."/>
            <person name="Beal B.F."/>
            <person name="Arriagada G."/>
            <person name="Davis B.W."/>
            <person name="Ostrander E.A."/>
            <person name="Goff S.P."/>
            <person name="Metzger M.J."/>
        </authorList>
    </citation>
    <scope>NUCLEOTIDE SEQUENCE</scope>
    <source>
        <strain evidence="3">MELC-2E11</strain>
        <tissue evidence="3">Siphon/mantle</tissue>
    </source>
</reference>
<protein>
    <submittedName>
        <fullName evidence="3">PGCA-like protein</fullName>
    </submittedName>
</protein>
<evidence type="ECO:0000313" key="4">
    <source>
        <dbReference type="Proteomes" id="UP001164746"/>
    </source>
</evidence>
<dbReference type="SUPFAM" id="SSF56436">
    <property type="entry name" value="C-type lectin-like"/>
    <property type="match status" value="2"/>
</dbReference>
<keyword evidence="4" id="KW-1185">Reference proteome</keyword>
<dbReference type="SMART" id="SM00034">
    <property type="entry name" value="CLECT"/>
    <property type="match status" value="2"/>
</dbReference>
<proteinExistence type="predicted"/>
<dbReference type="Proteomes" id="UP001164746">
    <property type="component" value="Chromosome 9"/>
</dbReference>
<dbReference type="PANTHER" id="PTHR22803">
    <property type="entry name" value="MANNOSE, PHOSPHOLIPASE, LECTIN RECEPTOR RELATED"/>
    <property type="match status" value="1"/>
</dbReference>
<feature type="domain" description="C-type lectin" evidence="2">
    <location>
        <begin position="159"/>
        <end position="270"/>
    </location>
</feature>
<name>A0ABY7F4F7_MYAAR</name>
<dbReference type="PROSITE" id="PS00615">
    <property type="entry name" value="C_TYPE_LECTIN_1"/>
    <property type="match status" value="1"/>
</dbReference>
<dbReference type="InterPro" id="IPR018378">
    <property type="entry name" value="C-type_lectin_CS"/>
</dbReference>